<dbReference type="GO" id="GO:0046872">
    <property type="term" value="F:metal ion binding"/>
    <property type="evidence" value="ECO:0007669"/>
    <property type="project" value="UniProtKB-KW"/>
</dbReference>
<evidence type="ECO:0000313" key="6">
    <source>
        <dbReference type="EMBL" id="KRQ94169.1"/>
    </source>
</evidence>
<dbReference type="PANTHER" id="PTHR33337">
    <property type="entry name" value="GFA DOMAIN-CONTAINING PROTEIN"/>
    <property type="match status" value="1"/>
</dbReference>
<keyword evidence="7" id="KW-1185">Reference proteome</keyword>
<dbReference type="OrthoDB" id="9807246at2"/>
<dbReference type="GO" id="GO:0016846">
    <property type="term" value="F:carbon-sulfur lyase activity"/>
    <property type="evidence" value="ECO:0007669"/>
    <property type="project" value="InterPro"/>
</dbReference>
<dbReference type="Proteomes" id="UP000050863">
    <property type="component" value="Unassembled WGS sequence"/>
</dbReference>
<accession>A0A0R3KEZ8</accession>
<name>A0A0R3KEZ8_9BRAD</name>
<dbReference type="AlphaFoldDB" id="A0A0R3KEZ8"/>
<organism evidence="6 7">
    <name type="scientific">Bradyrhizobium jicamae</name>
    <dbReference type="NCBI Taxonomy" id="280332"/>
    <lineage>
        <taxon>Bacteria</taxon>
        <taxon>Pseudomonadati</taxon>
        <taxon>Pseudomonadota</taxon>
        <taxon>Alphaproteobacteria</taxon>
        <taxon>Hyphomicrobiales</taxon>
        <taxon>Nitrobacteraceae</taxon>
        <taxon>Bradyrhizobium</taxon>
    </lineage>
</organism>
<sequence length="133" mass="14758">MEIDGQCHCGRVTYRAEIDPKKVSICHCTDCQNLTGSPYRVTVLCSADQIRITGAPTKVYPKKGDNGRTRFQHFCEACGSPLFTSGDGGADDWGIRWGSIRQRDQLKPARQIWCRSAAPWINDIAGLPGRETD</sequence>
<dbReference type="PANTHER" id="PTHR33337:SF40">
    <property type="entry name" value="CENP-V_GFA DOMAIN-CONTAINING PROTEIN-RELATED"/>
    <property type="match status" value="1"/>
</dbReference>
<proteinExistence type="inferred from homology"/>
<gene>
    <name evidence="6" type="ORF">CQ12_25585</name>
</gene>
<dbReference type="EMBL" id="LLXZ01000219">
    <property type="protein sequence ID" value="KRQ94169.1"/>
    <property type="molecule type" value="Genomic_DNA"/>
</dbReference>
<evidence type="ECO:0000313" key="7">
    <source>
        <dbReference type="Proteomes" id="UP000050863"/>
    </source>
</evidence>
<keyword evidence="4" id="KW-0456">Lyase</keyword>
<dbReference type="Gene3D" id="3.90.1590.10">
    <property type="entry name" value="glutathione-dependent formaldehyde- activating enzyme (gfa)"/>
    <property type="match status" value="1"/>
</dbReference>
<dbReference type="Pfam" id="PF04828">
    <property type="entry name" value="GFA"/>
    <property type="match status" value="1"/>
</dbReference>
<evidence type="ECO:0000256" key="4">
    <source>
        <dbReference type="ARBA" id="ARBA00023239"/>
    </source>
</evidence>
<evidence type="ECO:0000256" key="1">
    <source>
        <dbReference type="ARBA" id="ARBA00005495"/>
    </source>
</evidence>
<evidence type="ECO:0000256" key="3">
    <source>
        <dbReference type="ARBA" id="ARBA00022833"/>
    </source>
</evidence>
<keyword evidence="2" id="KW-0479">Metal-binding</keyword>
<evidence type="ECO:0000259" key="5">
    <source>
        <dbReference type="PROSITE" id="PS51891"/>
    </source>
</evidence>
<comment type="similarity">
    <text evidence="1">Belongs to the Gfa family.</text>
</comment>
<dbReference type="SUPFAM" id="SSF51316">
    <property type="entry name" value="Mss4-like"/>
    <property type="match status" value="1"/>
</dbReference>
<dbReference type="InterPro" id="IPR006913">
    <property type="entry name" value="CENP-V/GFA"/>
</dbReference>
<dbReference type="RefSeq" id="WP_057840488.1">
    <property type="nucleotide sequence ID" value="NZ_LLXZ01000219.1"/>
</dbReference>
<comment type="caution">
    <text evidence="6">The sequence shown here is derived from an EMBL/GenBank/DDBJ whole genome shotgun (WGS) entry which is preliminary data.</text>
</comment>
<feature type="domain" description="CENP-V/GFA" evidence="5">
    <location>
        <begin position="3"/>
        <end position="121"/>
    </location>
</feature>
<dbReference type="STRING" id="280332.CQ12_25585"/>
<protein>
    <submittedName>
        <fullName evidence="6">Aldehyde-activating protein</fullName>
    </submittedName>
</protein>
<dbReference type="InterPro" id="IPR011057">
    <property type="entry name" value="Mss4-like_sf"/>
</dbReference>
<reference evidence="6 7" key="1">
    <citation type="submission" date="2014-03" db="EMBL/GenBank/DDBJ databases">
        <title>Bradyrhizobium valentinum sp. nov., isolated from effective nodules of Lupinus mariae-josephae, a lupine endemic of basic-lime soils in Eastern Spain.</title>
        <authorList>
            <person name="Duran D."/>
            <person name="Rey L."/>
            <person name="Navarro A."/>
            <person name="Busquets A."/>
            <person name="Imperial J."/>
            <person name="Ruiz-Argueso T."/>
        </authorList>
    </citation>
    <scope>NUCLEOTIDE SEQUENCE [LARGE SCALE GENOMIC DNA]</scope>
    <source>
        <strain evidence="6 7">PAC68</strain>
    </source>
</reference>
<keyword evidence="3" id="KW-0862">Zinc</keyword>
<evidence type="ECO:0000256" key="2">
    <source>
        <dbReference type="ARBA" id="ARBA00022723"/>
    </source>
</evidence>
<dbReference type="PROSITE" id="PS51891">
    <property type="entry name" value="CENP_V_GFA"/>
    <property type="match status" value="1"/>
</dbReference>